<dbReference type="EMBL" id="CM035443">
    <property type="protein sequence ID" value="KAH7278136.1"/>
    <property type="molecule type" value="Genomic_DNA"/>
</dbReference>
<comment type="domain">
    <text evidence="1">The PPC domain mediates interactions between AHL proteins.</text>
</comment>
<dbReference type="InterPro" id="IPR005175">
    <property type="entry name" value="PPC_dom"/>
</dbReference>
<feature type="domain" description="PPC" evidence="3">
    <location>
        <begin position="183"/>
        <end position="326"/>
    </location>
</feature>
<gene>
    <name evidence="4" type="ORF">KP509_38G025900</name>
</gene>
<dbReference type="PROSITE" id="PS51742">
    <property type="entry name" value="PPC"/>
    <property type="match status" value="1"/>
</dbReference>
<dbReference type="GO" id="GO:0005634">
    <property type="term" value="C:nucleus"/>
    <property type="evidence" value="ECO:0007669"/>
    <property type="project" value="UniProtKB-SubCell"/>
</dbReference>
<dbReference type="OMA" id="QGSWAVC"/>
<proteinExistence type="predicted"/>
<feature type="region of interest" description="Disordered" evidence="2">
    <location>
        <begin position="1"/>
        <end position="20"/>
    </location>
</feature>
<dbReference type="SUPFAM" id="SSF117856">
    <property type="entry name" value="AF0104/ALDC/Ptd012-like"/>
    <property type="match status" value="1"/>
</dbReference>
<dbReference type="CDD" id="cd11378">
    <property type="entry name" value="DUF296"/>
    <property type="match status" value="1"/>
</dbReference>
<dbReference type="PANTHER" id="PTHR31500">
    <property type="entry name" value="AT-HOOK MOTIF NUCLEAR-LOCALIZED PROTEIN 9"/>
    <property type="match status" value="1"/>
</dbReference>
<dbReference type="GO" id="GO:0003680">
    <property type="term" value="F:minor groove of adenine-thymine-rich DNA binding"/>
    <property type="evidence" value="ECO:0007669"/>
    <property type="project" value="UniProtKB-UniRule"/>
</dbReference>
<reference evidence="4" key="1">
    <citation type="submission" date="2021-08" db="EMBL/GenBank/DDBJ databases">
        <title>WGS assembly of Ceratopteris richardii.</title>
        <authorList>
            <person name="Marchant D.B."/>
            <person name="Chen G."/>
            <person name="Jenkins J."/>
            <person name="Shu S."/>
            <person name="Leebens-Mack J."/>
            <person name="Grimwood J."/>
            <person name="Schmutz J."/>
            <person name="Soltis P."/>
            <person name="Soltis D."/>
            <person name="Chen Z.-H."/>
        </authorList>
    </citation>
    <scope>NUCLEOTIDE SEQUENCE</scope>
    <source>
        <strain evidence="4">Whitten #5841</strain>
        <tissue evidence="4">Leaf</tissue>
    </source>
</reference>
<dbReference type="PANTHER" id="PTHR31500:SF57">
    <property type="entry name" value="AT-HOOK MOTIF NUCLEAR-LOCALIZED PROTEIN 10"/>
    <property type="match status" value="1"/>
</dbReference>
<keyword evidence="1" id="KW-0539">Nucleus</keyword>
<organism evidence="4 5">
    <name type="scientific">Ceratopteris richardii</name>
    <name type="common">Triangle waterfern</name>
    <dbReference type="NCBI Taxonomy" id="49495"/>
    <lineage>
        <taxon>Eukaryota</taxon>
        <taxon>Viridiplantae</taxon>
        <taxon>Streptophyta</taxon>
        <taxon>Embryophyta</taxon>
        <taxon>Tracheophyta</taxon>
        <taxon>Polypodiopsida</taxon>
        <taxon>Polypodiidae</taxon>
        <taxon>Polypodiales</taxon>
        <taxon>Pteridineae</taxon>
        <taxon>Pteridaceae</taxon>
        <taxon>Parkerioideae</taxon>
        <taxon>Ceratopteris</taxon>
    </lineage>
</organism>
<keyword evidence="5" id="KW-1185">Reference proteome</keyword>
<comment type="subcellular location">
    <subcellularLocation>
        <location evidence="1">Nucleus</location>
    </subcellularLocation>
</comment>
<feature type="compositionally biased region" description="Low complexity" evidence="2">
    <location>
        <begin position="64"/>
        <end position="91"/>
    </location>
</feature>
<protein>
    <recommendedName>
        <fullName evidence="1">AT-hook motif nuclear-localized protein</fullName>
    </recommendedName>
</protein>
<keyword evidence="1" id="KW-0238">DNA-binding</keyword>
<evidence type="ECO:0000313" key="5">
    <source>
        <dbReference type="Proteomes" id="UP000825935"/>
    </source>
</evidence>
<dbReference type="Pfam" id="PF03479">
    <property type="entry name" value="PCC"/>
    <property type="match status" value="1"/>
</dbReference>
<comment type="caution">
    <text evidence="4">The sequence shown here is derived from an EMBL/GenBank/DDBJ whole genome shotgun (WGS) entry which is preliminary data.</text>
</comment>
<sequence>MEGRESASPKTTHSYPPHGHEIHGPFGAYFRESGYPLMGGSPSIIHAPLAKRHNSATQPFSVISSSNPNPSSNLNSNPSPSANSVVPNLNPASTPNQNSASGVYFSNAEATGSSPSSALMVNLAERSLSDPVKKKRGRPRKYAKDENGVTVIISPSSLPASSTSTYKKKGSLSAKKAQLLALGTAGQHFTPHVLTVSAGEDVSTKIITFTSQGPWAVCILSANGAISNATLRHAGVSGGAVTYEGRFEILSLSGSFLLTESAGTRSRTGGLSVSLAGPDGRVIGGGVAGLLMAASPVQVVVGTFFTEIRKPSGSTEEAKLPGSVPVHTHAPAMPVMQQSRIDAAEPVQNPTMGTPGGQEVQPRIFQGVPLQAIDCFGNQFGSDPKGMPWMKQMLVGSPGHFDTNMPGNVLR</sequence>
<comment type="function">
    <text evidence="1">Transcription factor that specifically binds AT-rich DNA sequences related to the nuclear matrix attachment regions (MARs).</text>
</comment>
<keyword evidence="1" id="KW-0805">Transcription regulation</keyword>
<evidence type="ECO:0000256" key="2">
    <source>
        <dbReference type="SAM" id="MobiDB-lite"/>
    </source>
</evidence>
<dbReference type="OrthoDB" id="1750003at2759"/>
<accession>A0A8T2Q3C8</accession>
<dbReference type="Proteomes" id="UP000825935">
    <property type="component" value="Chromosome 38"/>
</dbReference>
<dbReference type="InterPro" id="IPR039605">
    <property type="entry name" value="AHL"/>
</dbReference>
<feature type="region of interest" description="Disordered" evidence="2">
    <location>
        <begin position="56"/>
        <end position="100"/>
    </location>
</feature>
<dbReference type="Gene3D" id="3.30.1330.80">
    <property type="entry name" value="Hypothetical protein, similar to alpha- acetolactate decarboxylase, domain 2"/>
    <property type="match status" value="1"/>
</dbReference>
<dbReference type="AlphaFoldDB" id="A0A8T2Q3C8"/>
<evidence type="ECO:0000259" key="3">
    <source>
        <dbReference type="PROSITE" id="PS51742"/>
    </source>
</evidence>
<name>A0A8T2Q3C8_CERRI</name>
<evidence type="ECO:0000313" key="4">
    <source>
        <dbReference type="EMBL" id="KAH7278136.1"/>
    </source>
</evidence>
<keyword evidence="1" id="KW-0804">Transcription</keyword>
<evidence type="ECO:0000256" key="1">
    <source>
        <dbReference type="RuleBase" id="RU367031"/>
    </source>
</evidence>